<dbReference type="STRING" id="328396.RU93_GL001805"/>
<dbReference type="GO" id="GO:0004414">
    <property type="term" value="F:homoserine O-acetyltransferase activity"/>
    <property type="evidence" value="ECO:0007669"/>
    <property type="project" value="UniProtKB-EC"/>
</dbReference>
<comment type="subcellular location">
    <subcellularLocation>
        <location evidence="4">Cytoplasm</location>
    </subcellularLocation>
</comment>
<feature type="binding site" evidence="4">
    <location>
        <position position="189"/>
    </location>
    <ligand>
        <name>substrate</name>
    </ligand>
</feature>
<comment type="caution">
    <text evidence="6">The sequence shown here is derived from an EMBL/GenBank/DDBJ whole genome shotgun (WGS) entry which is preliminary data.</text>
</comment>
<feature type="active site" description="Acyl-thioester intermediate" evidence="4 5">
    <location>
        <position position="140"/>
    </location>
</feature>
<sequence length="295" mass="33901">MMSLENGEIQVKKCLLKEKVIQINPSSHPSTQPIKIGIVNLMPQKEVTEEQLFGLLEKSQQSIAVYLIKMGSYESTTTKKEHLETHYYTIQDLKDQSFDGFIITGAPIETIPFEEVDYWSELTEIIEWSQTQSHSTLYICWGAMAGLYYSYGVDKYLLKEKLSGVFKQEVNQAHPLVQGFPTTFCYPQSRYTQVKQEQLAQCPLTAVASSQELGPTILASENLRAIYILGHLEYAKETLKNEYIRDLLKGLNPNVPENYFKNNDPNENITPCWHAESVLFYQNWLAQLVKNKRKI</sequence>
<dbReference type="EMBL" id="JXKD01000005">
    <property type="protein sequence ID" value="OJG10932.1"/>
    <property type="molecule type" value="Genomic_DNA"/>
</dbReference>
<feature type="active site" evidence="4">
    <location>
        <position position="233"/>
    </location>
</feature>
<feature type="binding site" evidence="4">
    <location>
        <position position="161"/>
    </location>
    <ligand>
        <name>substrate</name>
    </ligand>
</feature>
<dbReference type="InterPro" id="IPR029062">
    <property type="entry name" value="Class_I_gatase-like"/>
</dbReference>
<feature type="binding site" evidence="4">
    <location>
        <position position="245"/>
    </location>
    <ligand>
        <name>substrate</name>
    </ligand>
</feature>
<comment type="catalytic activity">
    <reaction evidence="4">
        <text>L-homoserine + acetyl-CoA = O-acetyl-L-homoserine + CoA</text>
        <dbReference type="Rhea" id="RHEA:13701"/>
        <dbReference type="ChEBI" id="CHEBI:57287"/>
        <dbReference type="ChEBI" id="CHEBI:57288"/>
        <dbReference type="ChEBI" id="CHEBI:57476"/>
        <dbReference type="ChEBI" id="CHEBI:57716"/>
        <dbReference type="EC" id="2.3.1.31"/>
    </reaction>
</comment>
<dbReference type="Gene3D" id="3.40.50.880">
    <property type="match status" value="1"/>
</dbReference>
<dbReference type="InterPro" id="IPR033752">
    <property type="entry name" value="MetA_family"/>
</dbReference>
<dbReference type="GO" id="GO:0005737">
    <property type="term" value="C:cytoplasm"/>
    <property type="evidence" value="ECO:0007669"/>
    <property type="project" value="UniProtKB-SubCell"/>
</dbReference>
<dbReference type="OrthoDB" id="9772423at2"/>
<dbReference type="PANTHER" id="PTHR20919:SF0">
    <property type="entry name" value="HOMOSERINE O-SUCCINYLTRANSFERASE"/>
    <property type="match status" value="1"/>
</dbReference>
<keyword evidence="1 4" id="KW-0028">Amino-acid biosynthesis</keyword>
<reference evidence="6 7" key="1">
    <citation type="submission" date="2014-12" db="EMBL/GenBank/DDBJ databases">
        <title>Draft genome sequences of 29 type strains of Enterococci.</title>
        <authorList>
            <person name="Zhong Z."/>
            <person name="Sun Z."/>
            <person name="Liu W."/>
            <person name="Zhang W."/>
            <person name="Zhang H."/>
        </authorList>
    </citation>
    <scope>NUCLEOTIDE SEQUENCE [LARGE SCALE GENOMIC DNA]</scope>
    <source>
        <strain evidence="6 7">DSM 17690</strain>
    </source>
</reference>
<evidence type="ECO:0000313" key="6">
    <source>
        <dbReference type="EMBL" id="OJG10932.1"/>
    </source>
</evidence>
<dbReference type="UniPathway" id="UPA00051">
    <property type="reaction ID" value="UER00074"/>
</dbReference>
<evidence type="ECO:0000256" key="5">
    <source>
        <dbReference type="PIRSR" id="PIRSR000450-1"/>
    </source>
</evidence>
<dbReference type="EC" id="2.3.1.31" evidence="4"/>
<dbReference type="SUPFAM" id="SSF52317">
    <property type="entry name" value="Class I glutamine amidotransferase-like"/>
    <property type="match status" value="1"/>
</dbReference>
<keyword evidence="4" id="KW-0963">Cytoplasm</keyword>
<dbReference type="AlphaFoldDB" id="A0A1L8QTV9"/>
<evidence type="ECO:0000256" key="1">
    <source>
        <dbReference type="ARBA" id="ARBA00022605"/>
    </source>
</evidence>
<dbReference type="Pfam" id="PF04204">
    <property type="entry name" value="HTS"/>
    <property type="match status" value="1"/>
</dbReference>
<keyword evidence="7" id="KW-1185">Reference proteome</keyword>
<keyword evidence="2 4" id="KW-0808">Transferase</keyword>
<name>A0A1L8QTV9_9ENTE</name>
<comment type="function">
    <text evidence="4">Transfers an acetyl group from acetyl-CoA to L-homoserine, forming acetyl-L-homoserine.</text>
</comment>
<dbReference type="GO" id="GO:0008899">
    <property type="term" value="F:homoserine O-succinyltransferase activity"/>
    <property type="evidence" value="ECO:0007669"/>
    <property type="project" value="UniProtKB-UniRule"/>
</dbReference>
<keyword evidence="3 4" id="KW-0012">Acyltransferase</keyword>
<evidence type="ECO:0000256" key="3">
    <source>
        <dbReference type="ARBA" id="ARBA00023315"/>
    </source>
</evidence>
<proteinExistence type="inferred from homology"/>
<keyword evidence="4" id="KW-0486">Methionine biosynthesis</keyword>
<dbReference type="PIRSF" id="PIRSF000450">
    <property type="entry name" value="H_ser_succinyltr"/>
    <property type="match status" value="1"/>
</dbReference>
<feature type="site" description="Important for substrate specificity" evidence="4">
    <location>
        <position position="189"/>
    </location>
</feature>
<accession>A0A1L8QTV9</accession>
<gene>
    <name evidence="4" type="primary">metAA</name>
    <name evidence="6" type="ORF">RU93_GL001805</name>
</gene>
<organism evidence="6 7">
    <name type="scientific">Enterococcus aquimarinus</name>
    <dbReference type="NCBI Taxonomy" id="328396"/>
    <lineage>
        <taxon>Bacteria</taxon>
        <taxon>Bacillati</taxon>
        <taxon>Bacillota</taxon>
        <taxon>Bacilli</taxon>
        <taxon>Lactobacillales</taxon>
        <taxon>Enterococcaceae</taxon>
        <taxon>Enterococcus</taxon>
    </lineage>
</organism>
<dbReference type="Proteomes" id="UP000182149">
    <property type="component" value="Unassembled WGS sequence"/>
</dbReference>
<evidence type="ECO:0000256" key="4">
    <source>
        <dbReference type="HAMAP-Rule" id="MF_00295"/>
    </source>
</evidence>
<comment type="similarity">
    <text evidence="4">Belongs to the MetA family.</text>
</comment>
<dbReference type="CDD" id="cd03131">
    <property type="entry name" value="GATase1_HTS"/>
    <property type="match status" value="1"/>
</dbReference>
<evidence type="ECO:0000256" key="2">
    <source>
        <dbReference type="ARBA" id="ARBA00022679"/>
    </source>
</evidence>
<dbReference type="PANTHER" id="PTHR20919">
    <property type="entry name" value="HOMOSERINE O-SUCCINYLTRANSFERASE"/>
    <property type="match status" value="1"/>
</dbReference>
<feature type="active site" description="Proton acceptor" evidence="4">
    <location>
        <position position="231"/>
    </location>
</feature>
<dbReference type="HAMAP" id="MF_00295">
    <property type="entry name" value="MetA_acyltransf"/>
    <property type="match status" value="1"/>
</dbReference>
<evidence type="ECO:0000313" key="7">
    <source>
        <dbReference type="Proteomes" id="UP000182149"/>
    </source>
</evidence>
<comment type="pathway">
    <text evidence="4">Amino-acid biosynthesis; L-methionine biosynthesis via de novo pathway; O-acetyl-L-homoserine from L-homoserine: step 1/1.</text>
</comment>
<feature type="site" description="Important for acyl-CoA specificity" evidence="4">
    <location>
        <position position="109"/>
    </location>
</feature>
<protein>
    <recommendedName>
        <fullName evidence="4">Homoserine O-acetyltransferase</fullName>
        <shortName evidence="4">HAT</shortName>
        <ecNumber evidence="4">2.3.1.31</ecNumber>
    </recommendedName>
    <alternativeName>
        <fullName evidence="4">Homoserine transacetylase</fullName>
        <shortName evidence="4">HTA</shortName>
    </alternativeName>
</protein>
<dbReference type="GO" id="GO:0009086">
    <property type="term" value="P:methionine biosynthetic process"/>
    <property type="evidence" value="ECO:0007669"/>
    <property type="project" value="UniProtKB-UniRule"/>
</dbReference>
<comment type="caution">
    <text evidence="4">Lacks conserved residue(s) required for the propagation of feature annotation.</text>
</comment>